<evidence type="ECO:0000313" key="3">
    <source>
        <dbReference type="EMBL" id="KUJ77147.1"/>
    </source>
</evidence>
<dbReference type="Proteomes" id="UP000053690">
    <property type="component" value="Unassembled WGS sequence"/>
</dbReference>
<dbReference type="EMBL" id="LQBP01000012">
    <property type="protein sequence ID" value="KUJ77147.1"/>
    <property type="molecule type" value="Genomic_DNA"/>
</dbReference>
<proteinExistence type="predicted"/>
<dbReference type="STRING" id="1685378.AVO44_18225"/>
<dbReference type="SUPFAM" id="SSF53720">
    <property type="entry name" value="ALDH-like"/>
    <property type="match status" value="1"/>
</dbReference>
<evidence type="ECO:0000256" key="1">
    <source>
        <dbReference type="ARBA" id="ARBA00023002"/>
    </source>
</evidence>
<protein>
    <submittedName>
        <fullName evidence="3">Recombinase</fullName>
    </submittedName>
</protein>
<dbReference type="OrthoDB" id="9815791at2"/>
<dbReference type="Gene3D" id="3.40.309.10">
    <property type="entry name" value="Aldehyde Dehydrogenase, Chain A, domain 2"/>
    <property type="match status" value="1"/>
</dbReference>
<dbReference type="InterPro" id="IPR015590">
    <property type="entry name" value="Aldehyde_DH_dom"/>
</dbReference>
<name>A0A0X3TN00_9RHOB</name>
<feature type="domain" description="Aldehyde dehydrogenase" evidence="2">
    <location>
        <begin position="9"/>
        <end position="271"/>
    </location>
</feature>
<dbReference type="AlphaFoldDB" id="A0A0X3TN00"/>
<dbReference type="InterPro" id="IPR016163">
    <property type="entry name" value="Ald_DH_C"/>
</dbReference>
<accession>A0A0X3TN00</accession>
<comment type="caution">
    <text evidence="3">The sequence shown here is derived from an EMBL/GenBank/DDBJ whole genome shotgun (WGS) entry which is preliminary data.</text>
</comment>
<evidence type="ECO:0000259" key="2">
    <source>
        <dbReference type="Pfam" id="PF00171"/>
    </source>
</evidence>
<dbReference type="Gene3D" id="3.40.605.10">
    <property type="entry name" value="Aldehyde Dehydrogenase, Chain A, domain 1"/>
    <property type="match status" value="1"/>
</dbReference>
<dbReference type="InterPro" id="IPR016161">
    <property type="entry name" value="Ald_DH/histidinol_DH"/>
</dbReference>
<dbReference type="Pfam" id="PF00171">
    <property type="entry name" value="Aldedh"/>
    <property type="match status" value="1"/>
</dbReference>
<dbReference type="InterPro" id="IPR016162">
    <property type="entry name" value="Ald_DH_N"/>
</dbReference>
<organism evidence="3 4">
    <name type="scientific">Ruegeria profundi</name>
    <dbReference type="NCBI Taxonomy" id="1685378"/>
    <lineage>
        <taxon>Bacteria</taxon>
        <taxon>Pseudomonadati</taxon>
        <taxon>Pseudomonadota</taxon>
        <taxon>Alphaproteobacteria</taxon>
        <taxon>Rhodobacterales</taxon>
        <taxon>Roseobacteraceae</taxon>
        <taxon>Ruegeria</taxon>
    </lineage>
</organism>
<dbReference type="PANTHER" id="PTHR11699">
    <property type="entry name" value="ALDEHYDE DEHYDROGENASE-RELATED"/>
    <property type="match status" value="1"/>
</dbReference>
<dbReference type="CDD" id="cd07122">
    <property type="entry name" value="ALDH_F20_ACDH"/>
    <property type="match status" value="1"/>
</dbReference>
<keyword evidence="4" id="KW-1185">Reference proteome</keyword>
<gene>
    <name evidence="3" type="ORF">AVO44_18225</name>
</gene>
<dbReference type="RefSeq" id="WP_068340260.1">
    <property type="nucleotide sequence ID" value="NZ_LQBP01000012.1"/>
</dbReference>
<dbReference type="GO" id="GO:0016620">
    <property type="term" value="F:oxidoreductase activity, acting on the aldehyde or oxo group of donors, NAD or NADP as acceptor"/>
    <property type="evidence" value="ECO:0007669"/>
    <property type="project" value="InterPro"/>
</dbReference>
<keyword evidence="1" id="KW-0560">Oxidoreductase</keyword>
<sequence length="459" mass="49223">MDADLKSIASARRAADSAFEAYRAFLGTDPVQVDAIVDAMARAIEPEAERLGQMAVEETGYGNVPDKRVKNLFNALSVADYLRDVTTLGMLWRDDATKIAAFGEPMGVVAALIPVTNPTSTIIYKVLSAVKAGNAIVCAPHPRGVECGIETVRIMARAAEQMGAPKDLIQCLDSVTIQGTAELMKHRRTSVVMATGGPAMVKAAYSSGKPTLAVGAGNVPCYVHKSKARDLAEVAEMIVTSKSFDYGTACVSEQAVVADPEIARDLRHELKLKGAYFCTPAEADRLAKVIFKGVRVMDPDKVGQSPQALADAAGFAIPPRTRCLVSEESEVGWQRPLSAEKLNPVLAFYEAKSTDHGIKLAQSIAKFEGWGHSSVIHSDDPEVVARFASVPTGRVLVNTPGIMGGMGYSTDLEPSFMLGTGTWSGSITSDNVTALHLINIKRVAYESRPWRDIYEEYGA</sequence>
<reference evidence="4" key="1">
    <citation type="submission" date="2015-12" db="EMBL/GenBank/DDBJ databases">
        <authorList>
            <person name="Zhang G."/>
            <person name="Stingl U."/>
        </authorList>
    </citation>
    <scope>NUCLEOTIDE SEQUENCE [LARGE SCALE GENOMIC DNA]</scope>
    <source>
        <strain evidence="4">ZGT108</strain>
    </source>
</reference>
<evidence type="ECO:0000313" key="4">
    <source>
        <dbReference type="Proteomes" id="UP000053690"/>
    </source>
</evidence>